<dbReference type="InterPro" id="IPR055477">
    <property type="entry name" value="DUF7049"/>
</dbReference>
<dbReference type="PANTHER" id="PTHR46665:SF1">
    <property type="entry name" value="SPERMATOGENESIS- AND OOGENESIS-SPECIFIC BASIC HELIX-LOOP-HELIX-CONTAINING PROTEIN 1"/>
    <property type="match status" value="1"/>
</dbReference>
<dbReference type="GO" id="GO:0046983">
    <property type="term" value="F:protein dimerization activity"/>
    <property type="evidence" value="ECO:0007669"/>
    <property type="project" value="InterPro"/>
</dbReference>
<dbReference type="Gene3D" id="4.10.280.10">
    <property type="entry name" value="Helix-loop-helix DNA-binding domain"/>
    <property type="match status" value="1"/>
</dbReference>
<dbReference type="CDD" id="cd11393">
    <property type="entry name" value="bHLH_AtbHLH_like"/>
    <property type="match status" value="1"/>
</dbReference>
<feature type="coiled-coil region" evidence="4">
    <location>
        <begin position="305"/>
        <end position="332"/>
    </location>
</feature>
<comment type="similarity">
    <text evidence="1">Belongs to the bHLH protein family.</text>
</comment>
<dbReference type="InterPro" id="IPR055478">
    <property type="entry name" value="DUF7050"/>
</dbReference>
<dbReference type="Pfam" id="PF00010">
    <property type="entry name" value="HLH"/>
    <property type="match status" value="1"/>
</dbReference>
<evidence type="ECO:0000256" key="3">
    <source>
        <dbReference type="ARBA" id="ARBA00023163"/>
    </source>
</evidence>
<keyword evidence="2" id="KW-0805">Transcription regulation</keyword>
<keyword evidence="8" id="KW-1185">Reference proteome</keyword>
<dbReference type="PANTHER" id="PTHR46665">
    <property type="entry name" value="TRANSCRIPTION FACTOR BHLH041-RELATED-RELATED"/>
    <property type="match status" value="1"/>
</dbReference>
<feature type="region of interest" description="Disordered" evidence="5">
    <location>
        <begin position="255"/>
        <end position="275"/>
    </location>
</feature>
<keyword evidence="4" id="KW-0175">Coiled coil</keyword>
<organism evidence="7 8">
    <name type="scientific">Zingiber officinale</name>
    <name type="common">Ginger</name>
    <name type="synonym">Amomum zingiber</name>
    <dbReference type="NCBI Taxonomy" id="94328"/>
    <lineage>
        <taxon>Eukaryota</taxon>
        <taxon>Viridiplantae</taxon>
        <taxon>Streptophyta</taxon>
        <taxon>Embryophyta</taxon>
        <taxon>Tracheophyta</taxon>
        <taxon>Spermatophyta</taxon>
        <taxon>Magnoliopsida</taxon>
        <taxon>Liliopsida</taxon>
        <taxon>Zingiberales</taxon>
        <taxon>Zingiberaceae</taxon>
        <taxon>Zingiber</taxon>
    </lineage>
</organism>
<dbReference type="InterPro" id="IPR036638">
    <property type="entry name" value="HLH_DNA-bd_sf"/>
</dbReference>
<name>A0A8J5HC22_ZINOF</name>
<evidence type="ECO:0000256" key="4">
    <source>
        <dbReference type="SAM" id="Coils"/>
    </source>
</evidence>
<dbReference type="AlphaFoldDB" id="A0A8J5HC22"/>
<dbReference type="Pfam" id="PF23133">
    <property type="entry name" value="DUF7050"/>
    <property type="match status" value="1"/>
</dbReference>
<evidence type="ECO:0000256" key="5">
    <source>
        <dbReference type="SAM" id="MobiDB-lite"/>
    </source>
</evidence>
<evidence type="ECO:0000313" key="8">
    <source>
        <dbReference type="Proteomes" id="UP000734854"/>
    </source>
</evidence>
<dbReference type="Pfam" id="PF23132">
    <property type="entry name" value="DUF7049"/>
    <property type="match status" value="1"/>
</dbReference>
<dbReference type="EMBL" id="JACMSC010000006">
    <property type="protein sequence ID" value="KAG6518232.1"/>
    <property type="molecule type" value="Genomic_DNA"/>
</dbReference>
<feature type="domain" description="BHLH" evidence="6">
    <location>
        <begin position="264"/>
        <end position="315"/>
    </location>
</feature>
<gene>
    <name evidence="7" type="ORF">ZIOFF_021636</name>
</gene>
<evidence type="ECO:0000259" key="6">
    <source>
        <dbReference type="PROSITE" id="PS50888"/>
    </source>
</evidence>
<feature type="compositionally biased region" description="Polar residues" evidence="5">
    <location>
        <begin position="255"/>
        <end position="264"/>
    </location>
</feature>
<dbReference type="InterPro" id="IPR044658">
    <property type="entry name" value="bHLH92/bHLH041-like"/>
</dbReference>
<evidence type="ECO:0000256" key="1">
    <source>
        <dbReference type="ARBA" id="ARBA00005510"/>
    </source>
</evidence>
<dbReference type="SUPFAM" id="SSF47459">
    <property type="entry name" value="HLH, helix-loop-helix DNA-binding domain"/>
    <property type="match status" value="1"/>
</dbReference>
<dbReference type="InterPro" id="IPR045239">
    <property type="entry name" value="bHLH95_bHLH"/>
</dbReference>
<comment type="caution">
    <text evidence="7">The sequence shown here is derived from an EMBL/GenBank/DDBJ whole genome shotgun (WGS) entry which is preliminary data.</text>
</comment>
<accession>A0A8J5HC22</accession>
<protein>
    <recommendedName>
        <fullName evidence="6">BHLH domain-containing protein</fullName>
    </recommendedName>
</protein>
<evidence type="ECO:0000256" key="2">
    <source>
        <dbReference type="ARBA" id="ARBA00023015"/>
    </source>
</evidence>
<evidence type="ECO:0000313" key="7">
    <source>
        <dbReference type="EMBL" id="KAG6518232.1"/>
    </source>
</evidence>
<dbReference type="InterPro" id="IPR011598">
    <property type="entry name" value="bHLH_dom"/>
</dbReference>
<proteinExistence type="inferred from homology"/>
<dbReference type="PROSITE" id="PS50888">
    <property type="entry name" value="BHLH"/>
    <property type="match status" value="1"/>
</dbReference>
<keyword evidence="3" id="KW-0804">Transcription</keyword>
<sequence>MDSFFLLGPEARRRFLQIAGRLLGCTYICSCHLVSTEGWHCAEDSGQSSSSAATVSLRLFEAYRRSLCAVHSSSSSIPGLAYKDGLAYIQFTDRDIMNLASNHSQRQFYQVNLQMNIQQVFSEELIQQSLGDLAILPSEPGQLSSSSSDTSPRLLAQSSPPFVMQPFNFAAAPRTAHEDEAMRRAMLAVIISSKDMPSPLLLNQQTIRNPIGAFRPYYNNPSTAPEVELEPNWHGQRMIKIALHMLRRISVMKSQAQEHQQPTRSHSHHVISERKRREKLNEQFNALKALLPLEPKIKKDKATLLVNTKNYLNLLKAQIKELEERNRVLEMQVLQVPRNDEVDALIADSDERIQIQVIRLPESTSEAQQIDLQVVVKEECDMIDWVIRVLECLNERTAGITLVSMETRTVSSQNNIFGRGRFRLQILASDWNEATFKEAVSNAVANVLARSLDVWKTDNAKIITWINNSVSHSIGAQLAKYETAKEVWDHLANPLPSIDSVVYELLAEEIRLKSQIDKRTAAPSTSSVFTAPQWSMPHNQSRSTSMVSIDECAYCKEKGH</sequence>
<dbReference type="Proteomes" id="UP000734854">
    <property type="component" value="Unassembled WGS sequence"/>
</dbReference>
<reference evidence="7 8" key="1">
    <citation type="submission" date="2020-08" db="EMBL/GenBank/DDBJ databases">
        <title>Plant Genome Project.</title>
        <authorList>
            <person name="Zhang R.-G."/>
        </authorList>
    </citation>
    <scope>NUCLEOTIDE SEQUENCE [LARGE SCALE GENOMIC DNA]</scope>
    <source>
        <tissue evidence="7">Rhizome</tissue>
    </source>
</reference>
<dbReference type="SMART" id="SM00353">
    <property type="entry name" value="HLH"/>
    <property type="match status" value="1"/>
</dbReference>